<protein>
    <recommendedName>
        <fullName evidence="1">Ig-like domain-containing protein</fullName>
    </recommendedName>
</protein>
<dbReference type="Gene3D" id="2.60.40.10">
    <property type="entry name" value="Immunoglobulins"/>
    <property type="match status" value="1"/>
</dbReference>
<dbReference type="InterPro" id="IPR003598">
    <property type="entry name" value="Ig_sub2"/>
</dbReference>
<reference evidence="3" key="1">
    <citation type="journal article" date="2014" name="Science">
        <title>Nonhuman genetics. Genomic basis for the convergent evolution of electric organs.</title>
        <authorList>
            <person name="Gallant J.R."/>
            <person name="Traeger L.L."/>
            <person name="Volkening J.D."/>
            <person name="Moffett H."/>
            <person name="Chen P.H."/>
            <person name="Novina C.D."/>
            <person name="Phillips G.N.Jr."/>
            <person name="Anand R."/>
            <person name="Wells G.B."/>
            <person name="Pinch M."/>
            <person name="Guth R."/>
            <person name="Unguez G.A."/>
            <person name="Albert J.S."/>
            <person name="Zakon H.H."/>
            <person name="Samanta M.P."/>
            <person name="Sussman M.R."/>
        </authorList>
    </citation>
    <scope>NUCLEOTIDE SEQUENCE [LARGE SCALE GENOMIC DNA]</scope>
</reference>
<dbReference type="Proteomes" id="UP000314983">
    <property type="component" value="Chromosome 5"/>
</dbReference>
<reference evidence="2" key="5">
    <citation type="submission" date="2025-09" db="UniProtKB">
        <authorList>
            <consortium name="Ensembl"/>
        </authorList>
    </citation>
    <scope>IDENTIFICATION</scope>
</reference>
<reference evidence="3" key="2">
    <citation type="journal article" date="2017" name="Sci. Adv.">
        <title>A tail of two voltages: Proteomic comparison of the three electric organs of the electric eel.</title>
        <authorList>
            <person name="Traeger L.L."/>
            <person name="Sabat G."/>
            <person name="Barrett-Wilt G.A."/>
            <person name="Wells G.B."/>
            <person name="Sussman M.R."/>
        </authorList>
    </citation>
    <scope>NUCLEOTIDE SEQUENCE [LARGE SCALE GENOMIC DNA]</scope>
</reference>
<dbReference type="Ensembl" id="ENSEEET00000042911.2">
    <property type="protein sequence ID" value="ENSEEEP00000042425.2"/>
    <property type="gene ID" value="ENSEEEG00000020031.2"/>
</dbReference>
<reference evidence="2" key="4">
    <citation type="submission" date="2025-08" db="UniProtKB">
        <authorList>
            <consortium name="Ensembl"/>
        </authorList>
    </citation>
    <scope>IDENTIFICATION</scope>
</reference>
<organism evidence="2 3">
    <name type="scientific">Electrophorus electricus</name>
    <name type="common">Electric eel</name>
    <name type="synonym">Gymnotus electricus</name>
    <dbReference type="NCBI Taxonomy" id="8005"/>
    <lineage>
        <taxon>Eukaryota</taxon>
        <taxon>Metazoa</taxon>
        <taxon>Chordata</taxon>
        <taxon>Craniata</taxon>
        <taxon>Vertebrata</taxon>
        <taxon>Euteleostomi</taxon>
        <taxon>Actinopterygii</taxon>
        <taxon>Neopterygii</taxon>
        <taxon>Teleostei</taxon>
        <taxon>Ostariophysi</taxon>
        <taxon>Gymnotiformes</taxon>
        <taxon>Gymnotoidei</taxon>
        <taxon>Gymnotidae</taxon>
        <taxon>Electrophorus</taxon>
    </lineage>
</organism>
<dbReference type="InterPro" id="IPR007110">
    <property type="entry name" value="Ig-like_dom"/>
</dbReference>
<dbReference type="InterPro" id="IPR036179">
    <property type="entry name" value="Ig-like_dom_sf"/>
</dbReference>
<proteinExistence type="predicted"/>
<dbReference type="GeneTree" id="ENSGT01070000254504"/>
<accession>A0A4W4H1V5</accession>
<name>A0A4W4H1V5_ELEEL</name>
<dbReference type="SMART" id="SM00408">
    <property type="entry name" value="IGc2"/>
    <property type="match status" value="1"/>
</dbReference>
<evidence type="ECO:0000259" key="1">
    <source>
        <dbReference type="PROSITE" id="PS50835"/>
    </source>
</evidence>
<evidence type="ECO:0000313" key="2">
    <source>
        <dbReference type="Ensembl" id="ENSEEEP00000042425.2"/>
    </source>
</evidence>
<dbReference type="SUPFAM" id="SSF48726">
    <property type="entry name" value="Immunoglobulin"/>
    <property type="match status" value="1"/>
</dbReference>
<dbReference type="AlphaFoldDB" id="A0A4W4H1V5"/>
<dbReference type="Pfam" id="PF13927">
    <property type="entry name" value="Ig_3"/>
    <property type="match status" value="1"/>
</dbReference>
<keyword evidence="3" id="KW-1185">Reference proteome</keyword>
<sequence>CLKCIVLTSNYCNYMQDHKVSALSPSISDAPRHTMVQVNPRGAMTEGDSVTLTCSSEGAPAVESFAWFREGESGSMPDSFKPELRLWSLDYRDHGEYFCVARNSLGTDRSQPVLVNITCKSISAIGNTELH</sequence>
<dbReference type="PROSITE" id="PS50835">
    <property type="entry name" value="IG_LIKE"/>
    <property type="match status" value="1"/>
</dbReference>
<dbReference type="PANTHER" id="PTHR46013">
    <property type="entry name" value="VASCULAR CELL ADHESION MOLECULE 1"/>
    <property type="match status" value="1"/>
</dbReference>
<evidence type="ECO:0000313" key="3">
    <source>
        <dbReference type="Proteomes" id="UP000314983"/>
    </source>
</evidence>
<dbReference type="InterPro" id="IPR003599">
    <property type="entry name" value="Ig_sub"/>
</dbReference>
<dbReference type="OMA" id="VENFTWH"/>
<reference evidence="2" key="3">
    <citation type="submission" date="2020-05" db="EMBL/GenBank/DDBJ databases">
        <title>Electrophorus electricus (electric eel) genome, fEleEle1, primary haplotype.</title>
        <authorList>
            <person name="Myers G."/>
            <person name="Meyer A."/>
            <person name="Fedrigo O."/>
            <person name="Formenti G."/>
            <person name="Rhie A."/>
            <person name="Tracey A."/>
            <person name="Sims Y."/>
            <person name="Jarvis E.D."/>
        </authorList>
    </citation>
    <scope>NUCLEOTIDE SEQUENCE [LARGE SCALE GENOMIC DNA]</scope>
</reference>
<dbReference type="PANTHER" id="PTHR46013:SF4">
    <property type="entry name" value="B-CELL RECEPTOR CD22-RELATED"/>
    <property type="match status" value="1"/>
</dbReference>
<dbReference type="InterPro" id="IPR013783">
    <property type="entry name" value="Ig-like_fold"/>
</dbReference>
<dbReference type="SMART" id="SM00409">
    <property type="entry name" value="IG"/>
    <property type="match status" value="1"/>
</dbReference>
<feature type="domain" description="Ig-like" evidence="1">
    <location>
        <begin position="25"/>
        <end position="118"/>
    </location>
</feature>